<dbReference type="RefSeq" id="YP_009286137.1">
    <property type="nucleotide sequence ID" value="NC_031062.2"/>
</dbReference>
<sequence>MSLSEFYKSYAEWLSKGAPNYMPYDRHSGLCRALDVFCMRRGMATVDRYRLGDQQQKLFIDAGLNVSFPFHDGDMNQYHYETILGTCHQNVQRVNWVHAHAN</sequence>
<gene>
    <name evidence="1" type="ORF">FROZEN_8</name>
</gene>
<protein>
    <submittedName>
        <fullName evidence="1">Uncharacterized protein</fullName>
    </submittedName>
</protein>
<dbReference type="GeneID" id="29065774"/>
<reference evidence="1" key="1">
    <citation type="submission" date="2017-06" db="EMBL/GenBank/DDBJ databases">
        <authorList>
            <person name="Berg J.A."/>
            <person name="Peck M.D."/>
            <person name="Grossarth S.E."/>
            <person name="Jarvis T.M."/>
            <person name="Merrill B.D."/>
            <person name="Breakwell D.P."/>
            <person name="Burnett S.H."/>
            <person name="Grose J.H."/>
        </authorList>
    </citation>
    <scope>NUCLEOTIDE SEQUENCE [LARGE SCALE GENOMIC DNA]</scope>
</reference>
<evidence type="ECO:0000313" key="1">
    <source>
        <dbReference type="EMBL" id="ANJ65140.1"/>
    </source>
</evidence>
<accession>A0A191ZCM0</accession>
<keyword evidence="2" id="KW-1185">Reference proteome</keyword>
<dbReference type="EMBL" id="KX098389">
    <property type="protein sequence ID" value="ANJ65140.1"/>
    <property type="molecule type" value="Genomic_DNA"/>
</dbReference>
<dbReference type="KEGG" id="vg:29065774"/>
<dbReference type="OrthoDB" id="28863at10239"/>
<name>A0A191ZCM0_9CAUD</name>
<organism evidence="1 2">
    <name type="scientific">Erwinia phage vB_EamP_Frozen</name>
    <dbReference type="NCBI Taxonomy" id="1852641"/>
    <lineage>
        <taxon>Viruses</taxon>
        <taxon>Duplodnaviria</taxon>
        <taxon>Heunggongvirae</taxon>
        <taxon>Uroviricota</taxon>
        <taxon>Caudoviricetes</taxon>
        <taxon>Schitoviridae</taxon>
        <taxon>Erskinevirinae</taxon>
        <taxon>Johnsonvirus</taxon>
        <taxon>Johnsonvirus frozen</taxon>
    </lineage>
</organism>
<evidence type="ECO:0000313" key="2">
    <source>
        <dbReference type="Proteomes" id="UP000202061"/>
    </source>
</evidence>
<dbReference type="Proteomes" id="UP000202061">
    <property type="component" value="Segment"/>
</dbReference>
<proteinExistence type="predicted"/>